<reference evidence="4" key="1">
    <citation type="submission" date="2020-07" db="EMBL/GenBank/DDBJ databases">
        <title>Huge and variable diversity of episymbiotic CPR bacteria and DPANN archaea in groundwater ecosystems.</title>
        <authorList>
            <person name="He C.Y."/>
            <person name="Keren R."/>
            <person name="Whittaker M."/>
            <person name="Farag I.F."/>
            <person name="Doudna J."/>
            <person name="Cate J.H.D."/>
            <person name="Banfield J.F."/>
        </authorList>
    </citation>
    <scope>NUCLEOTIDE SEQUENCE</scope>
    <source>
        <strain evidence="4">NC_groundwater_1586_Pr3_B-0.1um_66_15</strain>
    </source>
</reference>
<feature type="transmembrane region" description="Helical" evidence="1">
    <location>
        <begin position="265"/>
        <end position="287"/>
    </location>
</feature>
<dbReference type="AlphaFoldDB" id="A0A933L6U8"/>
<evidence type="ECO:0000256" key="1">
    <source>
        <dbReference type="SAM" id="Phobius"/>
    </source>
</evidence>
<evidence type="ECO:0000259" key="3">
    <source>
        <dbReference type="Pfam" id="PF26514"/>
    </source>
</evidence>
<dbReference type="Proteomes" id="UP000782610">
    <property type="component" value="Unassembled WGS sequence"/>
</dbReference>
<evidence type="ECO:0000313" key="4">
    <source>
        <dbReference type="EMBL" id="MBI4924078.1"/>
    </source>
</evidence>
<comment type="caution">
    <text evidence="4">The sequence shown here is derived from an EMBL/GenBank/DDBJ whole genome shotgun (WGS) entry which is preliminary data.</text>
</comment>
<evidence type="ECO:0000313" key="5">
    <source>
        <dbReference type="Proteomes" id="UP000782610"/>
    </source>
</evidence>
<sequence>MKRIFSIVLAAALAAVPAVTLADEQTSLIFGGDSYAAGQNAAISLPVSRDAFAAGYNVTLAAPVTGNAHLAGYSVSVGADVGGDLYAAGFSVNVTSSVQGSVTAMGNNVNLTATAPIPGNARLAGQSIVVNSAVDGSILAAASTMTLNAPIKGDFNFYGETLSFGPNAKVDGRVLIQAPKEIAVPASVASADRVTFQQLINPDYMGEAGKTAGTFMSGFWPLLWATVLWWLLLFVVGAIGIALLPKVVAGLETAAASHPFRRIGLGLLSFASVLGLVPVVAMTVVGIVLLPFVAIFVVMACSVAYLTGAYLVTNRIAGAFLKVDSNAKRLGVLAVALVAAGLLTMVPFLGWLITLLLLTFGFGAMAVITMARWSAGDRAPLRAPPAAAVGGV</sequence>
<name>A0A933L6U8_9HYPH</name>
<accession>A0A933L6U8</accession>
<dbReference type="InterPro" id="IPR058486">
    <property type="entry name" value="DUF8173"/>
</dbReference>
<proteinExistence type="predicted"/>
<keyword evidence="2" id="KW-0732">Signal</keyword>
<feature type="signal peptide" evidence="2">
    <location>
        <begin position="1"/>
        <end position="22"/>
    </location>
</feature>
<feature type="transmembrane region" description="Helical" evidence="1">
    <location>
        <begin position="332"/>
        <end position="349"/>
    </location>
</feature>
<dbReference type="Pfam" id="PF26514">
    <property type="entry name" value="DUF8173"/>
    <property type="match status" value="1"/>
</dbReference>
<protein>
    <recommendedName>
        <fullName evidence="3">DUF8173 domain-containing protein</fullName>
    </recommendedName>
</protein>
<keyword evidence="1" id="KW-1133">Transmembrane helix</keyword>
<keyword evidence="1" id="KW-0812">Transmembrane</keyword>
<organism evidence="4 5">
    <name type="scientific">Devosia nanyangense</name>
    <dbReference type="NCBI Taxonomy" id="1228055"/>
    <lineage>
        <taxon>Bacteria</taxon>
        <taxon>Pseudomonadati</taxon>
        <taxon>Pseudomonadota</taxon>
        <taxon>Alphaproteobacteria</taxon>
        <taxon>Hyphomicrobiales</taxon>
        <taxon>Devosiaceae</taxon>
        <taxon>Devosia</taxon>
    </lineage>
</organism>
<feature type="chain" id="PRO_5038107070" description="DUF8173 domain-containing protein" evidence="2">
    <location>
        <begin position="23"/>
        <end position="392"/>
    </location>
</feature>
<gene>
    <name evidence="4" type="ORF">HY834_20275</name>
</gene>
<feature type="domain" description="DUF8173" evidence="3">
    <location>
        <begin position="225"/>
        <end position="368"/>
    </location>
</feature>
<evidence type="ECO:0000256" key="2">
    <source>
        <dbReference type="SAM" id="SignalP"/>
    </source>
</evidence>
<feature type="transmembrane region" description="Helical" evidence="1">
    <location>
        <begin position="219"/>
        <end position="244"/>
    </location>
</feature>
<keyword evidence="1" id="KW-0472">Membrane</keyword>
<dbReference type="EMBL" id="JACRAF010000068">
    <property type="protein sequence ID" value="MBI4924078.1"/>
    <property type="molecule type" value="Genomic_DNA"/>
</dbReference>
<feature type="transmembrane region" description="Helical" evidence="1">
    <location>
        <begin position="293"/>
        <end position="312"/>
    </location>
</feature>